<dbReference type="InterPro" id="IPR008258">
    <property type="entry name" value="Transglycosylase_SLT_dom_1"/>
</dbReference>
<dbReference type="InterPro" id="IPR023346">
    <property type="entry name" value="Lysozyme-like_dom_sf"/>
</dbReference>
<gene>
    <name evidence="5" type="ORF">HNR55_002505</name>
</gene>
<feature type="domain" description="Transglycosylase SLT" evidence="4">
    <location>
        <begin position="401"/>
        <end position="496"/>
    </location>
</feature>
<keyword evidence="3" id="KW-0472">Membrane</keyword>
<reference evidence="5 6" key="1">
    <citation type="submission" date="2020-08" db="EMBL/GenBank/DDBJ databases">
        <title>Genomic Encyclopedia of Type Strains, Phase IV (KMG-IV): sequencing the most valuable type-strain genomes for metagenomic binning, comparative biology and taxonomic classification.</title>
        <authorList>
            <person name="Goeker M."/>
        </authorList>
    </citation>
    <scope>NUCLEOTIDE SEQUENCE [LARGE SCALE GENOMIC DNA]</scope>
    <source>
        <strain evidence="5 6">DSM 4491</strain>
    </source>
</reference>
<accession>A0A841QH73</accession>
<comment type="similarity">
    <text evidence="1">Belongs to the virb1 family.</text>
</comment>
<evidence type="ECO:0000256" key="3">
    <source>
        <dbReference type="SAM" id="Phobius"/>
    </source>
</evidence>
<keyword evidence="6" id="KW-1185">Reference proteome</keyword>
<evidence type="ECO:0000313" key="5">
    <source>
        <dbReference type="EMBL" id="MBB6457901.1"/>
    </source>
</evidence>
<dbReference type="Gene3D" id="1.10.530.10">
    <property type="match status" value="1"/>
</dbReference>
<evidence type="ECO:0000256" key="2">
    <source>
        <dbReference type="SAM" id="Coils"/>
    </source>
</evidence>
<name>A0A841QH73_9PROT</name>
<evidence type="ECO:0000259" key="4">
    <source>
        <dbReference type="Pfam" id="PF01464"/>
    </source>
</evidence>
<comment type="caution">
    <text evidence="5">The sequence shown here is derived from an EMBL/GenBank/DDBJ whole genome shotgun (WGS) entry which is preliminary data.</text>
</comment>
<dbReference type="EMBL" id="JACHIE010000012">
    <property type="protein sequence ID" value="MBB6457901.1"/>
    <property type="molecule type" value="Genomic_DNA"/>
</dbReference>
<protein>
    <recommendedName>
        <fullName evidence="4">Transglycosylase SLT domain-containing protein</fullName>
    </recommendedName>
</protein>
<organism evidence="5 6">
    <name type="scientific">Acetobacter lovaniensis</name>
    <dbReference type="NCBI Taxonomy" id="104100"/>
    <lineage>
        <taxon>Bacteria</taxon>
        <taxon>Pseudomonadati</taxon>
        <taxon>Pseudomonadota</taxon>
        <taxon>Alphaproteobacteria</taxon>
        <taxon>Acetobacterales</taxon>
        <taxon>Acetobacteraceae</taxon>
        <taxon>Acetobacter</taxon>
    </lineage>
</organism>
<evidence type="ECO:0000256" key="1">
    <source>
        <dbReference type="ARBA" id="ARBA00009387"/>
    </source>
</evidence>
<dbReference type="Proteomes" id="UP000578000">
    <property type="component" value="Unassembled WGS sequence"/>
</dbReference>
<dbReference type="RefSeq" id="WP_166115785.1">
    <property type="nucleotide sequence ID" value="NZ_BAABDB010000042.1"/>
</dbReference>
<dbReference type="Pfam" id="PF01464">
    <property type="entry name" value="SLT"/>
    <property type="match status" value="1"/>
</dbReference>
<evidence type="ECO:0000313" key="6">
    <source>
        <dbReference type="Proteomes" id="UP000578000"/>
    </source>
</evidence>
<dbReference type="AlphaFoldDB" id="A0A841QH73"/>
<keyword evidence="3" id="KW-1133">Transmembrane helix</keyword>
<proteinExistence type="inferred from homology"/>
<dbReference type="SUPFAM" id="SSF53955">
    <property type="entry name" value="Lysozyme-like"/>
    <property type="match status" value="1"/>
</dbReference>
<keyword evidence="2" id="KW-0175">Coiled coil</keyword>
<sequence length="579" mass="60637">MATVIDALVVTLGLDPNGVQKGGKEAGEAFDKTKAKAEKVGKDIEASGVKPAEFFTKMRNSALSFFAVMTAGKTLKAFVSDTVASNASLERTSRRLNMTTKDVYALQKAVDSVGGSGDAATASIQNIQSAMTDPAQAAQLAQRLSQLGVSDGIDIKTGQINDISKFYQNLAENRTKLANAPRVGLLQDIGLDQGSIDLVLKGGNAVKSTFSTYESFGKRMQENAEASEKLQAQYKELIEQNRVYAQELEGHLLPALTSITGAMSDFEKNNPGLTKGLIGTSAAIAGVGTAILGVLSIVGGVRFLRALKNIERLVEGGKIAGKAEKAAEKGAGEAAKEAAPAATKASRAARIGRIASRAFGGLNIAVDAYTVGDMFWNGASPSLSKNDTNNAAKKMFLSKLDAQYGLPAGFMDAIWARESSRGANAKPSSAGALGDFQIMPGVAKEAGVDPMNFEQAARYAAKRFHNNFANYGGSLSASIAEYNWGGGNLSKSMSQYGGDWQAHAPRETQNYISGVNAALDAVRGMPRGAADASQNTTHNTVNVGEIKVVAPSPERAGDAVQRKIVEMRTAASFSNSGAA</sequence>
<feature type="coiled-coil region" evidence="2">
    <location>
        <begin position="220"/>
        <end position="247"/>
    </location>
</feature>
<keyword evidence="3" id="KW-0812">Transmembrane</keyword>
<feature type="transmembrane region" description="Helical" evidence="3">
    <location>
        <begin position="277"/>
        <end position="304"/>
    </location>
</feature>